<dbReference type="InterPro" id="IPR036477">
    <property type="entry name" value="Formyl_transf_N_sf"/>
</dbReference>
<dbReference type="SUPFAM" id="SSF53328">
    <property type="entry name" value="Formyltransferase"/>
    <property type="match status" value="1"/>
</dbReference>
<sequence>MTDITLFTANVTGMMLLEDLRAAGIFPRVVTYAKGFQRTGLACDFSRFERDFIITYLSTNNYDECRDVLGETGLPVCVDFTKDFFETADFPVVYAHPSLLPLYRGYSAVTEQFERGAAIGGATFYIRSERVDGGDIIYQTPLRIDFEDYPEDYLAKYAIACADFIKELTGKPLDAFDKRPQDEAAAVYLQRKRTRDALIDFNRDAFSLYNHIRAYSKPYFGAYFLCKGEKYTVWRAKPEKWQGDYGDAGSVLSVSDDGVEIACGSGTILLTEIEGFRNEDFPYAVGENIGLFRLSF</sequence>
<dbReference type="Proteomes" id="UP000294614">
    <property type="component" value="Unassembled WGS sequence"/>
</dbReference>
<keyword evidence="6" id="KW-0648">Protein biosynthesis</keyword>
<evidence type="ECO:0000256" key="2">
    <source>
        <dbReference type="ARBA" id="ARBA00010699"/>
    </source>
</evidence>
<protein>
    <recommendedName>
        <fullName evidence="4">Methionyl-tRNA formyltransferase</fullName>
        <ecNumber evidence="3">2.1.2.9</ecNumber>
    </recommendedName>
</protein>
<dbReference type="GO" id="GO:0005829">
    <property type="term" value="C:cytosol"/>
    <property type="evidence" value="ECO:0007669"/>
    <property type="project" value="TreeGrafter"/>
</dbReference>
<dbReference type="RefSeq" id="WP_243640969.1">
    <property type="nucleotide sequence ID" value="NZ_SMGG01000006.1"/>
</dbReference>
<dbReference type="PANTHER" id="PTHR11138">
    <property type="entry name" value="METHIONYL-TRNA FORMYLTRANSFERASE"/>
    <property type="match status" value="1"/>
</dbReference>
<evidence type="ECO:0000313" key="11">
    <source>
        <dbReference type="Proteomes" id="UP000294614"/>
    </source>
</evidence>
<dbReference type="PANTHER" id="PTHR11138:SF5">
    <property type="entry name" value="METHIONYL-TRNA FORMYLTRANSFERASE, MITOCHONDRIAL"/>
    <property type="match status" value="1"/>
</dbReference>
<dbReference type="EC" id="2.1.2.9" evidence="3"/>
<feature type="domain" description="Formyl transferase C-terminal" evidence="9">
    <location>
        <begin position="195"/>
        <end position="274"/>
    </location>
</feature>
<evidence type="ECO:0000256" key="6">
    <source>
        <dbReference type="ARBA" id="ARBA00022917"/>
    </source>
</evidence>
<evidence type="ECO:0000256" key="1">
    <source>
        <dbReference type="ARBA" id="ARBA00002606"/>
    </source>
</evidence>
<dbReference type="InterPro" id="IPR011034">
    <property type="entry name" value="Formyl_transferase-like_C_sf"/>
</dbReference>
<feature type="domain" description="Formyl transferase N-terminal" evidence="8">
    <location>
        <begin position="82"/>
        <end position="156"/>
    </location>
</feature>
<dbReference type="Gene3D" id="3.10.25.10">
    <property type="entry name" value="Formyl transferase, C-terminal domain"/>
    <property type="match status" value="1"/>
</dbReference>
<reference evidence="10 11" key="1">
    <citation type="submission" date="2019-03" db="EMBL/GenBank/DDBJ databases">
        <title>Genomic Encyclopedia of Type Strains, Phase IV (KMG-IV): sequencing the most valuable type-strain genomes for metagenomic binning, comparative biology and taxonomic classification.</title>
        <authorList>
            <person name="Goeker M."/>
        </authorList>
    </citation>
    <scope>NUCLEOTIDE SEQUENCE [LARGE SCALE GENOMIC DNA]</scope>
    <source>
        <strain evidence="10 11">DSM 24984</strain>
    </source>
</reference>
<dbReference type="Gene3D" id="3.40.50.170">
    <property type="entry name" value="Formyl transferase, N-terminal domain"/>
    <property type="match status" value="1"/>
</dbReference>
<dbReference type="AlphaFoldDB" id="A0A4R1K5K5"/>
<dbReference type="SUPFAM" id="SSF50486">
    <property type="entry name" value="FMT C-terminal domain-like"/>
    <property type="match status" value="1"/>
</dbReference>
<proteinExistence type="inferred from homology"/>
<comment type="catalytic activity">
    <reaction evidence="7">
        <text>L-methionyl-tRNA(fMet) + (6R)-10-formyltetrahydrofolate = N-formyl-L-methionyl-tRNA(fMet) + (6S)-5,6,7,8-tetrahydrofolate + H(+)</text>
        <dbReference type="Rhea" id="RHEA:24380"/>
        <dbReference type="Rhea" id="RHEA-COMP:9952"/>
        <dbReference type="Rhea" id="RHEA-COMP:9953"/>
        <dbReference type="ChEBI" id="CHEBI:15378"/>
        <dbReference type="ChEBI" id="CHEBI:57453"/>
        <dbReference type="ChEBI" id="CHEBI:78530"/>
        <dbReference type="ChEBI" id="CHEBI:78844"/>
        <dbReference type="ChEBI" id="CHEBI:195366"/>
        <dbReference type="EC" id="2.1.2.9"/>
    </reaction>
</comment>
<evidence type="ECO:0000259" key="9">
    <source>
        <dbReference type="Pfam" id="PF02911"/>
    </source>
</evidence>
<comment type="function">
    <text evidence="1">Attaches a formyl group to the free amino group of methionyl-tRNA(fMet). The formyl group appears to play a dual role in the initiator identity of N-formylmethionyl-tRNA by promoting its recognition by IF2 and preventing the misappropriation of this tRNA by the elongation apparatus.</text>
</comment>
<gene>
    <name evidence="10" type="ORF">C8D98_2410</name>
</gene>
<evidence type="ECO:0000256" key="3">
    <source>
        <dbReference type="ARBA" id="ARBA00012261"/>
    </source>
</evidence>
<evidence type="ECO:0000256" key="5">
    <source>
        <dbReference type="ARBA" id="ARBA00022679"/>
    </source>
</evidence>
<evidence type="ECO:0000256" key="7">
    <source>
        <dbReference type="ARBA" id="ARBA00048558"/>
    </source>
</evidence>
<dbReference type="InterPro" id="IPR005793">
    <property type="entry name" value="Formyl_trans_C"/>
</dbReference>
<dbReference type="InterPro" id="IPR044135">
    <property type="entry name" value="Met-tRNA-FMT_C"/>
</dbReference>
<comment type="caution">
    <text evidence="10">The sequence shown here is derived from an EMBL/GenBank/DDBJ whole genome shotgun (WGS) entry which is preliminary data.</text>
</comment>
<evidence type="ECO:0000313" key="10">
    <source>
        <dbReference type="EMBL" id="TCK59476.1"/>
    </source>
</evidence>
<dbReference type="CDD" id="cd08704">
    <property type="entry name" value="Met_tRNA_FMT_C"/>
    <property type="match status" value="1"/>
</dbReference>
<dbReference type="Pfam" id="PF02911">
    <property type="entry name" value="Formyl_trans_C"/>
    <property type="match status" value="1"/>
</dbReference>
<keyword evidence="5 10" id="KW-0808">Transferase</keyword>
<comment type="similarity">
    <text evidence="2">Belongs to the Fmt family.</text>
</comment>
<dbReference type="GO" id="GO:0004479">
    <property type="term" value="F:methionyl-tRNA formyltransferase activity"/>
    <property type="evidence" value="ECO:0007669"/>
    <property type="project" value="UniProtKB-EC"/>
</dbReference>
<dbReference type="Pfam" id="PF00551">
    <property type="entry name" value="Formyl_trans_N"/>
    <property type="match status" value="1"/>
</dbReference>
<evidence type="ECO:0000259" key="8">
    <source>
        <dbReference type="Pfam" id="PF00551"/>
    </source>
</evidence>
<evidence type="ECO:0000256" key="4">
    <source>
        <dbReference type="ARBA" id="ARBA00016014"/>
    </source>
</evidence>
<dbReference type="EMBL" id="SMGG01000006">
    <property type="protein sequence ID" value="TCK59476.1"/>
    <property type="molecule type" value="Genomic_DNA"/>
</dbReference>
<accession>A0A4R1K5K5</accession>
<keyword evidence="11" id="KW-1185">Reference proteome</keyword>
<name>A0A4R1K5K5_9BACT</name>
<organism evidence="10 11">
    <name type="scientific">Seleniivibrio woodruffii</name>
    <dbReference type="NCBI Taxonomy" id="1078050"/>
    <lineage>
        <taxon>Bacteria</taxon>
        <taxon>Pseudomonadati</taxon>
        <taxon>Deferribacterota</taxon>
        <taxon>Deferribacteres</taxon>
        <taxon>Deferribacterales</taxon>
        <taxon>Geovibrionaceae</taxon>
        <taxon>Seleniivibrio</taxon>
    </lineage>
</organism>
<dbReference type="InterPro" id="IPR037022">
    <property type="entry name" value="Formyl_trans_C_sf"/>
</dbReference>
<dbReference type="InterPro" id="IPR002376">
    <property type="entry name" value="Formyl_transf_N"/>
</dbReference>